<feature type="region of interest" description="Disordered" evidence="1">
    <location>
        <begin position="110"/>
        <end position="129"/>
    </location>
</feature>
<name>A0AAV7JD58_9METZ</name>
<keyword evidence="4" id="KW-1185">Reference proteome</keyword>
<evidence type="ECO:0000259" key="2">
    <source>
        <dbReference type="Pfam" id="PF13904"/>
    </source>
</evidence>
<dbReference type="EMBL" id="JAKMXF010000354">
    <property type="protein sequence ID" value="KAI6646666.1"/>
    <property type="molecule type" value="Genomic_DNA"/>
</dbReference>
<gene>
    <name evidence="3" type="ORF">LOD99_12787</name>
</gene>
<sequence>MSDINVSSIQDPWERWVLKKAIEKQSAKIQRDGELELLRHQEQLRSESDIRREERNKQSYSKWLLDKKRVSCIKKAADKEKSEKVALTEIKRKEKIMEERARRNFREWNTAKKRAEQQSAAITQQELDQDRQSKKLAKLKAAEAYEQWLIQHPPRILPKPPFINPQSWDNSD</sequence>
<proteinExistence type="predicted"/>
<accession>A0AAV7JD58</accession>
<reference evidence="3 4" key="1">
    <citation type="journal article" date="2023" name="BMC Biol.">
        <title>The compact genome of the sponge Oopsacas minuta (Hexactinellida) is lacking key metazoan core genes.</title>
        <authorList>
            <person name="Santini S."/>
            <person name="Schenkelaars Q."/>
            <person name="Jourda C."/>
            <person name="Duchesne M."/>
            <person name="Belahbib H."/>
            <person name="Rocher C."/>
            <person name="Selva M."/>
            <person name="Riesgo A."/>
            <person name="Vervoort M."/>
            <person name="Leys S.P."/>
            <person name="Kodjabachian L."/>
            <person name="Le Bivic A."/>
            <person name="Borchiellini C."/>
            <person name="Claverie J.M."/>
            <person name="Renard E."/>
        </authorList>
    </citation>
    <scope>NUCLEOTIDE SEQUENCE [LARGE SCALE GENOMIC DNA]</scope>
    <source>
        <strain evidence="3">SPO-2</strain>
    </source>
</reference>
<organism evidence="3 4">
    <name type="scientific">Oopsacas minuta</name>
    <dbReference type="NCBI Taxonomy" id="111878"/>
    <lineage>
        <taxon>Eukaryota</taxon>
        <taxon>Metazoa</taxon>
        <taxon>Porifera</taxon>
        <taxon>Hexactinellida</taxon>
        <taxon>Hexasterophora</taxon>
        <taxon>Lyssacinosida</taxon>
        <taxon>Leucopsacidae</taxon>
        <taxon>Oopsacas</taxon>
    </lineage>
</organism>
<dbReference type="Proteomes" id="UP001165289">
    <property type="component" value="Unassembled WGS sequence"/>
</dbReference>
<dbReference type="InterPro" id="IPR025259">
    <property type="entry name" value="CCDC34/181"/>
</dbReference>
<evidence type="ECO:0000313" key="3">
    <source>
        <dbReference type="EMBL" id="KAI6646666.1"/>
    </source>
</evidence>
<protein>
    <recommendedName>
        <fullName evidence="2">Coiled-coil domain-containing protein</fullName>
    </recommendedName>
</protein>
<dbReference type="AlphaFoldDB" id="A0AAV7JD58"/>
<dbReference type="Pfam" id="PF13904">
    <property type="entry name" value="CCDC34"/>
    <property type="match status" value="1"/>
</dbReference>
<comment type="caution">
    <text evidence="3">The sequence shown here is derived from an EMBL/GenBank/DDBJ whole genome shotgun (WGS) entry which is preliminary data.</text>
</comment>
<feature type="compositionally biased region" description="Polar residues" evidence="1">
    <location>
        <begin position="117"/>
        <end position="126"/>
    </location>
</feature>
<feature type="domain" description="Coiled-coil" evidence="2">
    <location>
        <begin position="10"/>
        <end position="151"/>
    </location>
</feature>
<evidence type="ECO:0000313" key="4">
    <source>
        <dbReference type="Proteomes" id="UP001165289"/>
    </source>
</evidence>
<evidence type="ECO:0000256" key="1">
    <source>
        <dbReference type="SAM" id="MobiDB-lite"/>
    </source>
</evidence>